<evidence type="ECO:0000256" key="1">
    <source>
        <dbReference type="SAM" id="Phobius"/>
    </source>
</evidence>
<sequence>MSQSTGKYIIAAGFILVILGAAVYLLGNKLQWLGKLPGDIRLERQNFKFFFPITTMIIVSVVLNLIIVIIRKLIG</sequence>
<dbReference type="InterPro" id="IPR021320">
    <property type="entry name" value="DUF2905"/>
</dbReference>
<evidence type="ECO:0008006" key="4">
    <source>
        <dbReference type="Google" id="ProtNLM"/>
    </source>
</evidence>
<keyword evidence="1" id="KW-0812">Transmembrane</keyword>
<feature type="transmembrane region" description="Helical" evidence="1">
    <location>
        <begin position="7"/>
        <end position="27"/>
    </location>
</feature>
<keyword evidence="1" id="KW-0472">Membrane</keyword>
<evidence type="ECO:0000313" key="3">
    <source>
        <dbReference type="Proteomes" id="UP000199532"/>
    </source>
</evidence>
<dbReference type="OrthoDB" id="680637at2"/>
<proteinExistence type="predicted"/>
<dbReference type="PANTHER" id="PTHR36443:SF1">
    <property type="entry name" value="BSR5223 PROTEIN"/>
    <property type="match status" value="1"/>
</dbReference>
<reference evidence="2 3" key="1">
    <citation type="submission" date="2016-10" db="EMBL/GenBank/DDBJ databases">
        <authorList>
            <person name="de Groot N.N."/>
        </authorList>
    </citation>
    <scope>NUCLEOTIDE SEQUENCE [LARGE SCALE GENOMIC DNA]</scope>
    <source>
        <strain evidence="2 3">DSM 19938</strain>
    </source>
</reference>
<dbReference type="RefSeq" id="WP_090338643.1">
    <property type="nucleotide sequence ID" value="NZ_FNXY01000007.1"/>
</dbReference>
<keyword evidence="3" id="KW-1185">Reference proteome</keyword>
<dbReference type="PANTHER" id="PTHR36443">
    <property type="entry name" value="BSR5223 PROTEIN"/>
    <property type="match status" value="1"/>
</dbReference>
<dbReference type="AlphaFoldDB" id="A0A1H6YM99"/>
<dbReference type="Proteomes" id="UP000199532">
    <property type="component" value="Unassembled WGS sequence"/>
</dbReference>
<name>A0A1H6YM99_9BACT</name>
<dbReference type="STRING" id="408657.SAMN04487995_4638"/>
<gene>
    <name evidence="2" type="ORF">SAMN04487995_4638</name>
</gene>
<protein>
    <recommendedName>
        <fullName evidence="4">DUF2905 domain-containing protein</fullName>
    </recommendedName>
</protein>
<evidence type="ECO:0000313" key="2">
    <source>
        <dbReference type="EMBL" id="SEJ42448.1"/>
    </source>
</evidence>
<keyword evidence="1" id="KW-1133">Transmembrane helix</keyword>
<dbReference type="EMBL" id="FNXY01000007">
    <property type="protein sequence ID" value="SEJ42448.1"/>
    <property type="molecule type" value="Genomic_DNA"/>
</dbReference>
<accession>A0A1H6YM99</accession>
<feature type="transmembrane region" description="Helical" evidence="1">
    <location>
        <begin position="47"/>
        <end position="70"/>
    </location>
</feature>
<dbReference type="Pfam" id="PF11146">
    <property type="entry name" value="DUF2905"/>
    <property type="match status" value="1"/>
</dbReference>
<organism evidence="2 3">
    <name type="scientific">Dyadobacter koreensis</name>
    <dbReference type="NCBI Taxonomy" id="408657"/>
    <lineage>
        <taxon>Bacteria</taxon>
        <taxon>Pseudomonadati</taxon>
        <taxon>Bacteroidota</taxon>
        <taxon>Cytophagia</taxon>
        <taxon>Cytophagales</taxon>
        <taxon>Spirosomataceae</taxon>
        <taxon>Dyadobacter</taxon>
    </lineage>
</organism>